<evidence type="ECO:0000256" key="5">
    <source>
        <dbReference type="ARBA" id="ARBA00022692"/>
    </source>
</evidence>
<evidence type="ECO:0000256" key="14">
    <source>
        <dbReference type="SAM" id="Phobius"/>
    </source>
</evidence>
<evidence type="ECO:0000256" key="13">
    <source>
        <dbReference type="SAM" id="MobiDB-lite"/>
    </source>
</evidence>
<dbReference type="GO" id="GO:0005743">
    <property type="term" value="C:mitochondrial inner membrane"/>
    <property type="evidence" value="ECO:0007669"/>
    <property type="project" value="UniProtKB-SubCell"/>
</dbReference>
<evidence type="ECO:0000256" key="8">
    <source>
        <dbReference type="ARBA" id="ARBA00022989"/>
    </source>
</evidence>
<dbReference type="OrthoDB" id="1592449at2759"/>
<dbReference type="Gene3D" id="1.20.120.80">
    <property type="entry name" value="Cytochrome c oxidase, subunit III, four-helix bundle"/>
    <property type="match status" value="1"/>
</dbReference>
<dbReference type="PANTHER" id="PTHR11403">
    <property type="entry name" value="CYTOCHROME C OXIDASE SUBUNIT III"/>
    <property type="match status" value="1"/>
</dbReference>
<feature type="transmembrane region" description="Helical" evidence="14">
    <location>
        <begin position="308"/>
        <end position="326"/>
    </location>
</feature>
<gene>
    <name evidence="18" type="ORF">EZV62_027773</name>
    <name evidence="16" type="ORF">EZV62_028246</name>
    <name evidence="17" type="ORF">EZV62_028279</name>
</gene>
<feature type="region of interest" description="Disordered" evidence="13">
    <location>
        <begin position="47"/>
        <end position="80"/>
    </location>
</feature>
<keyword evidence="6" id="KW-0999">Mitochondrion inner membrane</keyword>
<evidence type="ECO:0000259" key="15">
    <source>
        <dbReference type="PROSITE" id="PS50253"/>
    </source>
</evidence>
<evidence type="ECO:0000256" key="1">
    <source>
        <dbReference type="ARBA" id="ARBA00004448"/>
    </source>
</evidence>
<dbReference type="EMBL" id="VAHF01000263">
    <property type="protein sequence ID" value="TXG46215.1"/>
    <property type="molecule type" value="Genomic_DNA"/>
</dbReference>
<protein>
    <recommendedName>
        <fullName evidence="4 12">Cytochrome c oxidase subunit 3</fullName>
    </recommendedName>
</protein>
<comment type="subunit">
    <text evidence="3">Component of the cytochrome c oxidase (complex IV, CIV), a multisubunit enzyme composed of a catalytic core of 3 subunits and several supernumerary subunits. The complex exists as a monomer or a dimer and forms supercomplexes (SCs) in the inner mitochondrial membrane with ubiquinol-cytochrome c oxidoreductase (cytochrome b-c1 complex, complex III, CIII).</text>
</comment>
<feature type="transmembrane region" description="Helical" evidence="14">
    <location>
        <begin position="397"/>
        <end position="415"/>
    </location>
</feature>
<dbReference type="InterPro" id="IPR033945">
    <property type="entry name" value="Cyt_c_oxase_su3_dom"/>
</dbReference>
<evidence type="ECO:0000256" key="6">
    <source>
        <dbReference type="ARBA" id="ARBA00022792"/>
    </source>
</evidence>
<dbReference type="InterPro" id="IPR024791">
    <property type="entry name" value="Cyt_c/ubiquinol_Oxase_su3"/>
</dbReference>
<comment type="catalytic activity">
    <reaction evidence="11">
        <text>4 Fe(II)-[cytochrome c] + O2 + 8 H(+)(in) = 4 Fe(III)-[cytochrome c] + 2 H2O + 4 H(+)(out)</text>
        <dbReference type="Rhea" id="RHEA:11436"/>
        <dbReference type="Rhea" id="RHEA-COMP:10350"/>
        <dbReference type="Rhea" id="RHEA-COMP:14399"/>
        <dbReference type="ChEBI" id="CHEBI:15377"/>
        <dbReference type="ChEBI" id="CHEBI:15378"/>
        <dbReference type="ChEBI" id="CHEBI:15379"/>
        <dbReference type="ChEBI" id="CHEBI:29033"/>
        <dbReference type="ChEBI" id="CHEBI:29034"/>
        <dbReference type="EC" id="7.1.1.9"/>
    </reaction>
    <physiologicalReaction direction="left-to-right" evidence="11">
        <dbReference type="Rhea" id="RHEA:11437"/>
    </physiologicalReaction>
</comment>
<dbReference type="AlphaFoldDB" id="A0A5C7GNX6"/>
<evidence type="ECO:0000256" key="12">
    <source>
        <dbReference type="RuleBase" id="RU003375"/>
    </source>
</evidence>
<evidence type="ECO:0000256" key="10">
    <source>
        <dbReference type="ARBA" id="ARBA00023136"/>
    </source>
</evidence>
<evidence type="ECO:0000313" key="18">
    <source>
        <dbReference type="EMBL" id="TXG46699.1"/>
    </source>
</evidence>
<dbReference type="FunFam" id="1.10.287.70:FF:000075">
    <property type="entry name" value="Cytochrome c oxidase subunit 3"/>
    <property type="match status" value="1"/>
</dbReference>
<keyword evidence="10 14" id="KW-0472">Membrane</keyword>
<evidence type="ECO:0000256" key="11">
    <source>
        <dbReference type="ARBA" id="ARBA00049512"/>
    </source>
</evidence>
<dbReference type="GO" id="GO:0006123">
    <property type="term" value="P:mitochondrial electron transport, cytochrome c to oxygen"/>
    <property type="evidence" value="ECO:0007669"/>
    <property type="project" value="TreeGrafter"/>
</dbReference>
<feature type="transmembrane region" description="Helical" evidence="14">
    <location>
        <begin position="465"/>
        <end position="488"/>
    </location>
</feature>
<sequence length="530" mass="60217">MSNSIYSISQSNSRCDFQSEEGEEPGAVNRVHHLVKEHCQCADFRSQHYSKPSGRNERRKEIKQNSKTTEPTGFTPGEQFFEAPQRPQQFGRYLEKSWTEDSFGINVLPEPEPSSATALANYRAQNADAEAQLFSLIRSLESQLSYGLPPQLNNGEYAQLIRDDFETAFNVNHYRGAIARELHEVQIMLLKSRLQDLLSDHMISEPSLESILQRSPYKNIRKEAYDFIEDQVQSISSMPLPTPIRLTIGLYLSRLIIDRKERHSGAGRSYREETFFHDPSPWPISGSLGALATTVGGVMYMHSFQGGATLLSLGLIFILYTMFVWWRDVLRESTLEGHHTKVVQLGLRYGFILFIVSEVMFFFAFFWAFFHSSLAPTVEIGGIWPPKGIWVLDPWEIPFLNTPILLSSGAAVTWAHHAILAGKEKRAVYALVATVLLALVFTGFQGMEYYQAPSTISDSIYGSTFFLATGFHGFHVIIGTLFLIICGIRQYLGHLTKEHHVGFEAAAWYWHFVDVVRLFPFVSIYWWGGI</sequence>
<dbReference type="SUPFAM" id="SSF81452">
    <property type="entry name" value="Cytochrome c oxidase subunit III-like"/>
    <property type="match status" value="1"/>
</dbReference>
<reference evidence="16" key="2">
    <citation type="submission" date="2019-05" db="EMBL/GenBank/DDBJ databases">
        <authorList>
            <person name="Zhang R."/>
        </authorList>
    </citation>
    <scope>NUCLEOTIDE SEQUENCE [LARGE SCALE GENOMIC DNA]</scope>
    <source>
        <strain evidence="16">Malutang-1-2009seedling</strain>
        <tissue evidence="16">Leaf</tissue>
    </source>
</reference>
<feature type="region of interest" description="Disordered" evidence="13">
    <location>
        <begin position="1"/>
        <end position="21"/>
    </location>
</feature>
<dbReference type="InterPro" id="IPR013833">
    <property type="entry name" value="Cyt_c_oxidase_su3_a-hlx"/>
</dbReference>
<evidence type="ECO:0000313" key="16">
    <source>
        <dbReference type="EMBL" id="TXG46215.1"/>
    </source>
</evidence>
<feature type="transmembrane region" description="Helical" evidence="14">
    <location>
        <begin position="347"/>
        <end position="370"/>
    </location>
</feature>
<dbReference type="EMBL" id="VAHF01000263">
    <property type="protein sequence ID" value="TXG46248.1"/>
    <property type="molecule type" value="Genomic_DNA"/>
</dbReference>
<name>A0A5C7GNX6_9ROSI</name>
<comment type="caution">
    <text evidence="16">The sequence shown here is derived from an EMBL/GenBank/DDBJ whole genome shotgun (WGS) entry which is preliminary data.</text>
</comment>
<feature type="compositionally biased region" description="Basic and acidic residues" evidence="13">
    <location>
        <begin position="54"/>
        <end position="64"/>
    </location>
</feature>
<feature type="transmembrane region" description="Helical" evidence="14">
    <location>
        <begin position="508"/>
        <end position="528"/>
    </location>
</feature>
<dbReference type="PROSITE" id="PS50253">
    <property type="entry name" value="COX3"/>
    <property type="match status" value="1"/>
</dbReference>
<keyword evidence="19" id="KW-1185">Reference proteome</keyword>
<feature type="transmembrane region" description="Helical" evidence="14">
    <location>
        <begin position="427"/>
        <end position="445"/>
    </location>
</feature>
<keyword evidence="7" id="KW-1278">Translocase</keyword>
<geneLocation type="mitochondrion" evidence="18"/>
<evidence type="ECO:0000256" key="9">
    <source>
        <dbReference type="ARBA" id="ARBA00023128"/>
    </source>
</evidence>
<feature type="compositionally biased region" description="Low complexity" evidence="13">
    <location>
        <begin position="1"/>
        <end position="13"/>
    </location>
</feature>
<proteinExistence type="inferred from homology"/>
<dbReference type="GO" id="GO:0004129">
    <property type="term" value="F:cytochrome-c oxidase activity"/>
    <property type="evidence" value="ECO:0007669"/>
    <property type="project" value="UniProtKB-EC"/>
</dbReference>
<dbReference type="Gene3D" id="1.10.287.70">
    <property type="match status" value="1"/>
</dbReference>
<evidence type="ECO:0000313" key="19">
    <source>
        <dbReference type="Proteomes" id="UP000323000"/>
    </source>
</evidence>
<keyword evidence="9 12" id="KW-0496">Mitochondrion</keyword>
<evidence type="ECO:0000256" key="4">
    <source>
        <dbReference type="ARBA" id="ARBA00015944"/>
    </source>
</evidence>
<dbReference type="CDD" id="cd01665">
    <property type="entry name" value="Cyt_c_Oxidase_III"/>
    <property type="match status" value="1"/>
</dbReference>
<evidence type="ECO:0000256" key="3">
    <source>
        <dbReference type="ARBA" id="ARBA00011164"/>
    </source>
</evidence>
<evidence type="ECO:0000313" key="17">
    <source>
        <dbReference type="EMBL" id="TXG46248.1"/>
    </source>
</evidence>
<dbReference type="InterPro" id="IPR035973">
    <property type="entry name" value="Cyt_c_oxidase_su3-like_sf"/>
</dbReference>
<evidence type="ECO:0000256" key="2">
    <source>
        <dbReference type="ARBA" id="ARBA00010581"/>
    </source>
</evidence>
<comment type="subcellular location">
    <subcellularLocation>
        <location evidence="1">Mitochondrion inner membrane</location>
        <topology evidence="1">Multi-pass membrane protein</topology>
    </subcellularLocation>
</comment>
<dbReference type="PANTHER" id="PTHR11403:SF7">
    <property type="entry name" value="CYTOCHROME C OXIDASE SUBUNIT 3"/>
    <property type="match status" value="1"/>
</dbReference>
<comment type="function">
    <text evidence="12">Component of the cytochrome c oxidase, the last enzyme in the mitochondrial electron transport chain which drives oxidative phosphorylation. The respiratory chain contains 3 multisubunit complexes succinate dehydrogenase (complex II, CII), ubiquinol-cytochrome c oxidoreductase (cytochrome b-c1 complex, complex III, CIII) and cytochrome c oxidase (complex IV, CIV), that cooperate to transfer electrons derived from NADH and succinate to molecular oxygen, creating an electrochemical gradient over the inner membrane that drives transmembrane transport and the ATP synthase. Cytochrome c oxidase is the component of the respiratory chain that catalyzes the reduction of oxygen to water. Electrons originating from reduced cytochrome c in the intermembrane space (IMS) are transferred via the dinuclear copper A center (CU(A)) of subunit 2 and heme A of subunit 1 to the active site in subunit 1, a binuclear center (BNC) formed by heme A3 and copper B (CU(B)). The BNC reduces molecular oxygen to 2 water molecules using 4 electrons from cytochrome c in the IMS and 4 protons from the mitochondrial matrix.</text>
</comment>
<keyword evidence="5 12" id="KW-0812">Transmembrane</keyword>
<feature type="domain" description="Heme-copper oxidase subunit III family profile" evidence="15">
    <location>
        <begin position="270"/>
        <end position="529"/>
    </location>
</feature>
<dbReference type="Pfam" id="PF00510">
    <property type="entry name" value="COX3"/>
    <property type="match status" value="1"/>
</dbReference>
<dbReference type="FunFam" id="1.20.120.80:FF:000002">
    <property type="entry name" value="Cytochrome c oxidase subunit 3"/>
    <property type="match status" value="1"/>
</dbReference>
<dbReference type="Proteomes" id="UP000323000">
    <property type="component" value="Mitochondrion MT"/>
</dbReference>
<reference evidence="19" key="1">
    <citation type="journal article" date="2019" name="Gigascience">
        <title>De novo genome assembly of the endangered Acer yangbiense, a plant species with extremely small populations endemic to Yunnan Province, China.</title>
        <authorList>
            <person name="Yang J."/>
            <person name="Wariss H.M."/>
            <person name="Tao L."/>
            <person name="Zhang R."/>
            <person name="Yun Q."/>
            <person name="Hollingsworth P."/>
            <person name="Dao Z."/>
            <person name="Luo G."/>
            <person name="Guo H."/>
            <person name="Ma Y."/>
            <person name="Sun W."/>
        </authorList>
    </citation>
    <scope>NUCLEOTIDE SEQUENCE [LARGE SCALE GENOMIC DNA]</scope>
    <source>
        <strain evidence="19">cv. Malutang</strain>
    </source>
</reference>
<keyword evidence="8 14" id="KW-1133">Transmembrane helix</keyword>
<organism evidence="16 19">
    <name type="scientific">Acer yangbiense</name>
    <dbReference type="NCBI Taxonomy" id="1000413"/>
    <lineage>
        <taxon>Eukaryota</taxon>
        <taxon>Viridiplantae</taxon>
        <taxon>Streptophyta</taxon>
        <taxon>Embryophyta</taxon>
        <taxon>Tracheophyta</taxon>
        <taxon>Spermatophyta</taxon>
        <taxon>Magnoliopsida</taxon>
        <taxon>eudicotyledons</taxon>
        <taxon>Gunneridae</taxon>
        <taxon>Pentapetalae</taxon>
        <taxon>rosids</taxon>
        <taxon>malvids</taxon>
        <taxon>Sapindales</taxon>
        <taxon>Sapindaceae</taxon>
        <taxon>Hippocastanoideae</taxon>
        <taxon>Acereae</taxon>
        <taxon>Acer</taxon>
    </lineage>
</organism>
<comment type="similarity">
    <text evidence="2 12">Belongs to the cytochrome c oxidase subunit 3 family.</text>
</comment>
<dbReference type="EMBL" id="VAHF01000014">
    <property type="protein sequence ID" value="TXG46699.1"/>
    <property type="molecule type" value="Genomic_DNA"/>
</dbReference>
<accession>A0A5C7GNX6</accession>
<evidence type="ECO:0000256" key="7">
    <source>
        <dbReference type="ARBA" id="ARBA00022967"/>
    </source>
</evidence>
<dbReference type="InterPro" id="IPR000298">
    <property type="entry name" value="Cyt_c_oxidase-like_su3"/>
</dbReference>